<organism evidence="1">
    <name type="scientific">Arundo donax</name>
    <name type="common">Giant reed</name>
    <name type="synonym">Donax arundinaceus</name>
    <dbReference type="NCBI Taxonomy" id="35708"/>
    <lineage>
        <taxon>Eukaryota</taxon>
        <taxon>Viridiplantae</taxon>
        <taxon>Streptophyta</taxon>
        <taxon>Embryophyta</taxon>
        <taxon>Tracheophyta</taxon>
        <taxon>Spermatophyta</taxon>
        <taxon>Magnoliopsida</taxon>
        <taxon>Liliopsida</taxon>
        <taxon>Poales</taxon>
        <taxon>Poaceae</taxon>
        <taxon>PACMAD clade</taxon>
        <taxon>Arundinoideae</taxon>
        <taxon>Arundineae</taxon>
        <taxon>Arundo</taxon>
    </lineage>
</organism>
<proteinExistence type="predicted"/>
<dbReference type="EMBL" id="GBRH01280685">
    <property type="protein sequence ID" value="JAD17210.1"/>
    <property type="molecule type" value="Transcribed_RNA"/>
</dbReference>
<protein>
    <submittedName>
        <fullName evidence="1">Uncharacterized protein</fullName>
    </submittedName>
</protein>
<accession>A0A0A8XX34</accession>
<evidence type="ECO:0000313" key="1">
    <source>
        <dbReference type="EMBL" id="JAD17210.1"/>
    </source>
</evidence>
<sequence length="56" mass="6194">MVDKIPAGLNYQSPPKSWLFFNSLDLDHANLASNSWNAVVPNPLIMISTSCCEVLM</sequence>
<reference evidence="1" key="1">
    <citation type="submission" date="2014-09" db="EMBL/GenBank/DDBJ databases">
        <authorList>
            <person name="Magalhaes I.L.F."/>
            <person name="Oliveira U."/>
            <person name="Santos F.R."/>
            <person name="Vidigal T.H.D.A."/>
            <person name="Brescovit A.D."/>
            <person name="Santos A.J."/>
        </authorList>
    </citation>
    <scope>NUCLEOTIDE SEQUENCE</scope>
    <source>
        <tissue evidence="1">Shoot tissue taken approximately 20 cm above the soil surface</tissue>
    </source>
</reference>
<dbReference type="AlphaFoldDB" id="A0A0A8XX34"/>
<reference evidence="1" key="2">
    <citation type="journal article" date="2015" name="Data Brief">
        <title>Shoot transcriptome of the giant reed, Arundo donax.</title>
        <authorList>
            <person name="Barrero R.A."/>
            <person name="Guerrero F.D."/>
            <person name="Moolhuijzen P."/>
            <person name="Goolsby J.A."/>
            <person name="Tidwell J."/>
            <person name="Bellgard S.E."/>
            <person name="Bellgard M.I."/>
        </authorList>
    </citation>
    <scope>NUCLEOTIDE SEQUENCE</scope>
    <source>
        <tissue evidence="1">Shoot tissue taken approximately 20 cm above the soil surface</tissue>
    </source>
</reference>
<name>A0A0A8XX34_ARUDO</name>